<feature type="domain" description="Mce/MlaD" evidence="1">
    <location>
        <begin position="38"/>
        <end position="111"/>
    </location>
</feature>
<dbReference type="AlphaFoldDB" id="A0A1A8XTG9"/>
<dbReference type="PANTHER" id="PTHR36698:SF2">
    <property type="entry name" value="MCE_MLAD DOMAIN-CONTAINING PROTEIN"/>
    <property type="match status" value="1"/>
</dbReference>
<dbReference type="RefSeq" id="WP_186410797.1">
    <property type="nucleotide sequence ID" value="NZ_FLQY01000126.1"/>
</dbReference>
<dbReference type="InterPro" id="IPR003399">
    <property type="entry name" value="Mce/MlaD"/>
</dbReference>
<accession>A0A1A8XTG9</accession>
<dbReference type="EMBL" id="FLQY01000126">
    <property type="protein sequence ID" value="SBT07238.1"/>
    <property type="molecule type" value="Genomic_DNA"/>
</dbReference>
<proteinExistence type="predicted"/>
<organism evidence="2 3">
    <name type="scientific">Candidatus Propionivibrio aalborgensis</name>
    <dbReference type="NCBI Taxonomy" id="1860101"/>
    <lineage>
        <taxon>Bacteria</taxon>
        <taxon>Pseudomonadati</taxon>
        <taxon>Pseudomonadota</taxon>
        <taxon>Betaproteobacteria</taxon>
        <taxon>Rhodocyclales</taxon>
        <taxon>Rhodocyclaceae</taxon>
        <taxon>Propionivibrio</taxon>
    </lineage>
</organism>
<dbReference type="Pfam" id="PF02470">
    <property type="entry name" value="MlaD"/>
    <property type="match status" value="1"/>
</dbReference>
<sequence>MENRSHALIAGLFMLFFGISAVVALKWFGGEQEASNEYLVLTTKNVTGLNVQAKVRYRGVNVGKVEAIELDPNDVRNTLIRIRIKKTIPVTMGTTAKLGYQGVTGLAHVLLEDTGKDASPVQPGSEGLATIQMQDSLVAELSDVGGETLRNARDFLASVNQLLSPENRQVITRTLSNLEDTTAHAKVISSQLQQLLTPENIRLINSTLVRVEETAVQSTPLVSEARALLVRLQSVSGKLEKILGDSETGGVSALIPRVNELSAELSTNSRQLGRVLQMLEDSPQSLIFGRQKAVPGPGEAGFIAPAITKGQP</sequence>
<name>A0A1A8XTG9_9RHOO</name>
<evidence type="ECO:0000313" key="2">
    <source>
        <dbReference type="EMBL" id="SBT07238.1"/>
    </source>
</evidence>
<keyword evidence="3" id="KW-1185">Reference proteome</keyword>
<reference evidence="2 3" key="1">
    <citation type="submission" date="2016-06" db="EMBL/GenBank/DDBJ databases">
        <authorList>
            <person name="Kjaerup R.B."/>
            <person name="Dalgaard T.S."/>
            <person name="Juul-Madsen H.R."/>
        </authorList>
    </citation>
    <scope>NUCLEOTIDE SEQUENCE [LARGE SCALE GENOMIC DNA]</scope>
    <source>
        <strain evidence="2">2</strain>
    </source>
</reference>
<evidence type="ECO:0000259" key="1">
    <source>
        <dbReference type="Pfam" id="PF02470"/>
    </source>
</evidence>
<dbReference type="Proteomes" id="UP000199600">
    <property type="component" value="Unassembled WGS sequence"/>
</dbReference>
<protein>
    <submittedName>
        <fullName evidence="2">Mammalian cell entry related domain protein</fullName>
    </submittedName>
</protein>
<dbReference type="PANTHER" id="PTHR36698">
    <property type="entry name" value="BLL5892 PROTEIN"/>
    <property type="match status" value="1"/>
</dbReference>
<gene>
    <name evidence="2" type="ORF">PROAA_2110012</name>
</gene>
<evidence type="ECO:0000313" key="3">
    <source>
        <dbReference type="Proteomes" id="UP000199600"/>
    </source>
</evidence>